<accession>A0AAV1P8Z8</accession>
<dbReference type="InterPro" id="IPR007110">
    <property type="entry name" value="Ig-like_dom"/>
</dbReference>
<dbReference type="SMART" id="SM00409">
    <property type="entry name" value="IG"/>
    <property type="match status" value="4"/>
</dbReference>
<dbReference type="InterPro" id="IPR013106">
    <property type="entry name" value="Ig_V-set"/>
</dbReference>
<dbReference type="SUPFAM" id="SSF48726">
    <property type="entry name" value="Immunoglobulin"/>
    <property type="match status" value="4"/>
</dbReference>
<evidence type="ECO:0000313" key="10">
    <source>
        <dbReference type="Proteomes" id="UP001314229"/>
    </source>
</evidence>
<dbReference type="GO" id="GO:0043184">
    <property type="term" value="F:vascular endothelial growth factor receptor 2 binding"/>
    <property type="evidence" value="ECO:0007669"/>
    <property type="project" value="TreeGrafter"/>
</dbReference>
<keyword evidence="5" id="KW-1015">Disulfide bond</keyword>
<feature type="transmembrane region" description="Helical" evidence="6">
    <location>
        <begin position="563"/>
        <end position="586"/>
    </location>
</feature>
<name>A0AAV1P8Z8_SCOSC</name>
<dbReference type="Pfam" id="PF07686">
    <property type="entry name" value="V-set"/>
    <property type="match status" value="1"/>
</dbReference>
<dbReference type="CDD" id="cd00099">
    <property type="entry name" value="IgV"/>
    <property type="match status" value="1"/>
</dbReference>
<gene>
    <name evidence="9" type="ORF">FSCOSCO3_A016275</name>
</gene>
<keyword evidence="2 6" id="KW-0812">Transmembrane</keyword>
<evidence type="ECO:0000256" key="2">
    <source>
        <dbReference type="ARBA" id="ARBA00022692"/>
    </source>
</evidence>
<feature type="chain" id="PRO_5043897961" evidence="7">
    <location>
        <begin position="25"/>
        <end position="637"/>
    </location>
</feature>
<dbReference type="InterPro" id="IPR013162">
    <property type="entry name" value="CD80_C2-set"/>
</dbReference>
<dbReference type="AlphaFoldDB" id="A0AAV1P8Z8"/>
<dbReference type="Gene3D" id="2.60.40.10">
    <property type="entry name" value="Immunoglobulins"/>
    <property type="match status" value="5"/>
</dbReference>
<evidence type="ECO:0000256" key="5">
    <source>
        <dbReference type="ARBA" id="ARBA00023157"/>
    </source>
</evidence>
<evidence type="ECO:0000259" key="8">
    <source>
        <dbReference type="PROSITE" id="PS50835"/>
    </source>
</evidence>
<dbReference type="PANTHER" id="PTHR45889">
    <property type="entry name" value="IG-LIKE DOMAIN-CONTAINING PROTEIN"/>
    <property type="match status" value="1"/>
</dbReference>
<feature type="domain" description="Ig-like" evidence="8">
    <location>
        <begin position="146"/>
        <end position="249"/>
    </location>
</feature>
<feature type="domain" description="Ig-like" evidence="8">
    <location>
        <begin position="24"/>
        <end position="140"/>
    </location>
</feature>
<feature type="signal peptide" evidence="7">
    <location>
        <begin position="1"/>
        <end position="24"/>
    </location>
</feature>
<feature type="domain" description="Ig-like" evidence="8">
    <location>
        <begin position="255"/>
        <end position="336"/>
    </location>
</feature>
<evidence type="ECO:0000256" key="1">
    <source>
        <dbReference type="ARBA" id="ARBA00004167"/>
    </source>
</evidence>
<comment type="caution">
    <text evidence="9">The sequence shown here is derived from an EMBL/GenBank/DDBJ whole genome shotgun (WGS) entry which is preliminary data.</text>
</comment>
<dbReference type="GO" id="GO:0016020">
    <property type="term" value="C:membrane"/>
    <property type="evidence" value="ECO:0007669"/>
    <property type="project" value="UniProtKB-SubCell"/>
</dbReference>
<keyword evidence="10" id="KW-1185">Reference proteome</keyword>
<dbReference type="GO" id="GO:0061041">
    <property type="term" value="P:regulation of wound healing"/>
    <property type="evidence" value="ECO:0007669"/>
    <property type="project" value="TreeGrafter"/>
</dbReference>
<dbReference type="InterPro" id="IPR036179">
    <property type="entry name" value="Ig-like_dom_sf"/>
</dbReference>
<evidence type="ECO:0000256" key="6">
    <source>
        <dbReference type="SAM" id="Phobius"/>
    </source>
</evidence>
<dbReference type="PROSITE" id="PS50835">
    <property type="entry name" value="IG_LIKE"/>
    <property type="match status" value="5"/>
</dbReference>
<evidence type="ECO:0000256" key="3">
    <source>
        <dbReference type="ARBA" id="ARBA00022989"/>
    </source>
</evidence>
<comment type="subcellular location">
    <subcellularLocation>
        <location evidence="1">Membrane</location>
        <topology evidence="1">Single-pass membrane protein</topology>
    </subcellularLocation>
</comment>
<evidence type="ECO:0000256" key="4">
    <source>
        <dbReference type="ARBA" id="ARBA00023136"/>
    </source>
</evidence>
<dbReference type="InterPro" id="IPR003599">
    <property type="entry name" value="Ig_sub"/>
</dbReference>
<dbReference type="EMBL" id="CAWUFR010000114">
    <property type="protein sequence ID" value="CAK6968113.1"/>
    <property type="molecule type" value="Genomic_DNA"/>
</dbReference>
<evidence type="ECO:0000256" key="7">
    <source>
        <dbReference type="SAM" id="SignalP"/>
    </source>
</evidence>
<dbReference type="GO" id="GO:0035020">
    <property type="term" value="P:regulation of Rac protein signal transduction"/>
    <property type="evidence" value="ECO:0007669"/>
    <property type="project" value="TreeGrafter"/>
</dbReference>
<reference evidence="9 10" key="1">
    <citation type="submission" date="2024-01" db="EMBL/GenBank/DDBJ databases">
        <authorList>
            <person name="Alioto T."/>
            <person name="Alioto T."/>
            <person name="Gomez Garrido J."/>
        </authorList>
    </citation>
    <scope>NUCLEOTIDE SEQUENCE [LARGE SCALE GENOMIC DNA]</scope>
</reference>
<feature type="domain" description="Ig-like" evidence="8">
    <location>
        <begin position="344"/>
        <end position="423"/>
    </location>
</feature>
<dbReference type="PANTHER" id="PTHR45889:SF3">
    <property type="entry name" value="CELL ADHESION MOLECULE 4"/>
    <property type="match status" value="1"/>
</dbReference>
<keyword evidence="3 6" id="KW-1133">Transmembrane helix</keyword>
<dbReference type="GO" id="GO:0007156">
    <property type="term" value="P:homophilic cell adhesion via plasma membrane adhesion molecules"/>
    <property type="evidence" value="ECO:0007669"/>
    <property type="project" value="TreeGrafter"/>
</dbReference>
<dbReference type="Pfam" id="PF08205">
    <property type="entry name" value="C2-set_2"/>
    <property type="match status" value="1"/>
</dbReference>
<keyword evidence="4 6" id="KW-0472">Membrane</keyword>
<organism evidence="9 10">
    <name type="scientific">Scomber scombrus</name>
    <name type="common">Atlantic mackerel</name>
    <name type="synonym">Scomber vernalis</name>
    <dbReference type="NCBI Taxonomy" id="13677"/>
    <lineage>
        <taxon>Eukaryota</taxon>
        <taxon>Metazoa</taxon>
        <taxon>Chordata</taxon>
        <taxon>Craniata</taxon>
        <taxon>Vertebrata</taxon>
        <taxon>Euteleostomi</taxon>
        <taxon>Actinopterygii</taxon>
        <taxon>Neopterygii</taxon>
        <taxon>Teleostei</taxon>
        <taxon>Neoteleostei</taxon>
        <taxon>Acanthomorphata</taxon>
        <taxon>Pelagiaria</taxon>
        <taxon>Scombriformes</taxon>
        <taxon>Scombridae</taxon>
        <taxon>Scomber</taxon>
    </lineage>
</organism>
<dbReference type="Proteomes" id="UP001314229">
    <property type="component" value="Unassembled WGS sequence"/>
</dbReference>
<protein>
    <submittedName>
        <fullName evidence="9">Melanoma cell adhesion molecule b</fullName>
    </submittedName>
</protein>
<feature type="domain" description="Ig-like" evidence="8">
    <location>
        <begin position="430"/>
        <end position="534"/>
    </location>
</feature>
<evidence type="ECO:0000313" key="9">
    <source>
        <dbReference type="EMBL" id="CAK6968113.1"/>
    </source>
</evidence>
<sequence>MAVQDSGALLVGLLLLFHTWGAWAAVEVSMEDRVEVFRGETAQITCMFTSDDGVGALMIQWSYVIKGVERQRIYYQDSTTNEVERRTRFTDRISVNGNGATGQVVLTIRDVQLEDELDFICQIKSLTDGHGEGLTKLKVFVIPEPPTIEAVGKGISINEQNPSKIATCEVINGFPRPNITWYKNGIPQYNVPDVVNVLASSTVQSSGLFSVKSELSLMVTKEDKDATFYCDVSFFVPGETRMFESKNTTITVHYPSTAVNVWVESPKGKIKEGDSIELHCSGDGNTPSIFNFKHKDVEYGESKTLVLKNVTRLQTGDYECHSMDMDTYEELNGTVNVFVNYLDPAVVKPDGPAELAQGAEMMATCNALSSLNTQTTWFKDGVQMISKGPTLNLKDATLDTAGSYMCVVTAPEIEGMETRGMLEVYVQSRPEITKPDNTDIEESFENIVKLECQARGFPVPTVLWTTSDGKVLKTASQEETKDGVLLSVTSLKVTSDIMVFCNASNEYGTDMVTFNIKATTHTTTSATTTTTTISSTTTTISSATVKPETAIPPKRIKKEGSGVIIAVIIICILLLAILGSVLYYLYKKGKICGRSGKQDLTKEKSNKDNIVVEMKSDNTEEAVLLGVNGEKQPTSDQ</sequence>
<proteinExistence type="predicted"/>
<dbReference type="InterPro" id="IPR013783">
    <property type="entry name" value="Ig-like_fold"/>
</dbReference>
<dbReference type="GO" id="GO:0044291">
    <property type="term" value="C:cell-cell contact zone"/>
    <property type="evidence" value="ECO:0007669"/>
    <property type="project" value="TreeGrafter"/>
</dbReference>
<keyword evidence="7" id="KW-0732">Signal</keyword>